<sequence length="329" mass="35015">MKSEPSPSSSRSGRPEQAQGREIVGSASAAVRGGGLPGRRGGERRSVSSGFVDARSLSPDQSVSGRIGADGGTGVFVRPKVIDFQARVREKKRVGLRAVIVRVSLVALAVILVSSLVWLLFLSPVLRLDPAQISVRGGNAWVSDEKVLSIARKEQGKSLLLVSTSRIESAVGGLAGVTRAEVRKSFPHGLEVTFKAEEPTAILKDSKKKLTAVDGDARVLNVVDGPVEGIPVIDVDQVDSGLSGKAVRQALKILRSMPEDMRRSVTKVAADTQDSVRTDLEGGKQVIIWGDGSQLQLKQAVVDKIIHDPKVIGDKHQVDVSAPTRPIIK</sequence>
<comment type="caution">
    <text evidence="9">The sequence shown here is derived from an EMBL/GenBank/DDBJ whole genome shotgun (WGS) entry which is preliminary data.</text>
</comment>
<evidence type="ECO:0000313" key="10">
    <source>
        <dbReference type="Proteomes" id="UP001373159"/>
    </source>
</evidence>
<keyword evidence="3 7" id="KW-0812">Transmembrane</keyword>
<dbReference type="Gene3D" id="3.10.20.310">
    <property type="entry name" value="membrane protein fhac"/>
    <property type="match status" value="1"/>
</dbReference>
<proteinExistence type="predicted"/>
<dbReference type="InterPro" id="IPR013685">
    <property type="entry name" value="POTRA_FtsQ_type"/>
</dbReference>
<feature type="transmembrane region" description="Helical" evidence="7">
    <location>
        <begin position="99"/>
        <end position="121"/>
    </location>
</feature>
<evidence type="ECO:0000256" key="5">
    <source>
        <dbReference type="ARBA" id="ARBA00023306"/>
    </source>
</evidence>
<feature type="compositionally biased region" description="Low complexity" evidence="6">
    <location>
        <begin position="1"/>
        <end position="16"/>
    </location>
</feature>
<feature type="domain" description="POTRA" evidence="8">
    <location>
        <begin position="131"/>
        <end position="193"/>
    </location>
</feature>
<evidence type="ECO:0000256" key="1">
    <source>
        <dbReference type="ARBA" id="ARBA00022475"/>
    </source>
</evidence>
<accession>A0ABU8ZQW8</accession>
<dbReference type="EMBL" id="JBANBB010000001">
    <property type="protein sequence ID" value="MEK0306857.1"/>
    <property type="molecule type" value="Genomic_DNA"/>
</dbReference>
<dbReference type="PANTHER" id="PTHR37820">
    <property type="entry name" value="CELL DIVISION PROTEIN DIVIB"/>
    <property type="match status" value="1"/>
</dbReference>
<dbReference type="Pfam" id="PF08478">
    <property type="entry name" value="POTRA_1"/>
    <property type="match status" value="1"/>
</dbReference>
<name>A0ABU8ZQW8_9BIFI</name>
<evidence type="ECO:0000259" key="8">
    <source>
        <dbReference type="Pfam" id="PF08478"/>
    </source>
</evidence>
<evidence type="ECO:0000256" key="3">
    <source>
        <dbReference type="ARBA" id="ARBA00022692"/>
    </source>
</evidence>
<feature type="region of interest" description="Disordered" evidence="6">
    <location>
        <begin position="1"/>
        <end position="64"/>
    </location>
</feature>
<keyword evidence="4 7" id="KW-1133">Transmembrane helix</keyword>
<gene>
    <name evidence="9" type="ORF">V8P97_05195</name>
</gene>
<keyword evidence="7" id="KW-0472">Membrane</keyword>
<reference evidence="9 10" key="1">
    <citation type="submission" date="2024-02" db="EMBL/GenBank/DDBJ databases">
        <title>Bifidobacterium honeyensis sp. nov., isolated from the comb honey.</title>
        <authorList>
            <person name="Liu W."/>
            <person name="Li Y."/>
        </authorList>
    </citation>
    <scope>NUCLEOTIDE SEQUENCE [LARGE SCALE GENOMIC DNA]</scope>
    <source>
        <strain evidence="9 10">IMAU50988</strain>
    </source>
</reference>
<keyword evidence="2" id="KW-0132">Cell division</keyword>
<evidence type="ECO:0000313" key="9">
    <source>
        <dbReference type="EMBL" id="MEK0306857.1"/>
    </source>
</evidence>
<evidence type="ECO:0000256" key="2">
    <source>
        <dbReference type="ARBA" id="ARBA00022618"/>
    </source>
</evidence>
<dbReference type="Proteomes" id="UP001373159">
    <property type="component" value="Unassembled WGS sequence"/>
</dbReference>
<keyword evidence="1" id="KW-1003">Cell membrane</keyword>
<organism evidence="9 10">
    <name type="scientific">Bifidobacterium favimelis</name>
    <dbReference type="NCBI Taxonomy" id="3122979"/>
    <lineage>
        <taxon>Bacteria</taxon>
        <taxon>Bacillati</taxon>
        <taxon>Actinomycetota</taxon>
        <taxon>Actinomycetes</taxon>
        <taxon>Bifidobacteriales</taxon>
        <taxon>Bifidobacteriaceae</taxon>
        <taxon>Bifidobacterium</taxon>
    </lineage>
</organism>
<dbReference type="RefSeq" id="WP_340469424.1">
    <property type="nucleotide sequence ID" value="NZ_JBANBB010000001.1"/>
</dbReference>
<protein>
    <submittedName>
        <fullName evidence="9">FtsQ-type POTRA domain-containing protein</fullName>
    </submittedName>
</protein>
<keyword evidence="10" id="KW-1185">Reference proteome</keyword>
<dbReference type="InterPro" id="IPR050487">
    <property type="entry name" value="FtsQ_DivIB"/>
</dbReference>
<evidence type="ECO:0000256" key="7">
    <source>
        <dbReference type="SAM" id="Phobius"/>
    </source>
</evidence>
<evidence type="ECO:0000256" key="4">
    <source>
        <dbReference type="ARBA" id="ARBA00022989"/>
    </source>
</evidence>
<keyword evidence="5" id="KW-0131">Cell cycle</keyword>
<dbReference type="PANTHER" id="PTHR37820:SF1">
    <property type="entry name" value="CELL DIVISION PROTEIN FTSQ"/>
    <property type="match status" value="1"/>
</dbReference>
<evidence type="ECO:0000256" key="6">
    <source>
        <dbReference type="SAM" id="MobiDB-lite"/>
    </source>
</evidence>